<dbReference type="OrthoDB" id="515521at2"/>
<dbReference type="STRING" id="1921803.NIES593_14110"/>
<dbReference type="RefSeq" id="WP_073600196.1">
    <property type="nucleotide sequence ID" value="NZ_MRCB01000016.1"/>
</dbReference>
<comment type="caution">
    <text evidence="1">The sequence shown here is derived from an EMBL/GenBank/DDBJ whole genome shotgun (WGS) entry which is preliminary data.</text>
</comment>
<keyword evidence="2" id="KW-1185">Reference proteome</keyword>
<accession>A0A1U7HEQ9</accession>
<dbReference type="AlphaFoldDB" id="A0A1U7HEQ9"/>
<dbReference type="Proteomes" id="UP000186868">
    <property type="component" value="Unassembled WGS sequence"/>
</dbReference>
<protein>
    <submittedName>
        <fullName evidence="1">Uncharacterized protein</fullName>
    </submittedName>
</protein>
<dbReference type="EMBL" id="MRCB01000016">
    <property type="protein sequence ID" value="OKH22063.1"/>
    <property type="molecule type" value="Genomic_DNA"/>
</dbReference>
<sequence length="67" mass="7305">MLVILTDEQIISTQQVCSGCLLANSHGLPRWHHGKLGCGHSLAKADRHSSELYECQMGFVLANIDGN</sequence>
<reference evidence="1 2" key="1">
    <citation type="submission" date="2016-11" db="EMBL/GenBank/DDBJ databases">
        <title>Draft Genome Sequences of Nine Cyanobacterial Strains from Diverse Habitats.</title>
        <authorList>
            <person name="Zhu T."/>
            <person name="Hou S."/>
            <person name="Lu X."/>
            <person name="Hess W.R."/>
        </authorList>
    </citation>
    <scope>NUCLEOTIDE SEQUENCE [LARGE SCALE GENOMIC DNA]</scope>
    <source>
        <strain evidence="1 2">NIES-593</strain>
    </source>
</reference>
<proteinExistence type="predicted"/>
<evidence type="ECO:0000313" key="1">
    <source>
        <dbReference type="EMBL" id="OKH22063.1"/>
    </source>
</evidence>
<evidence type="ECO:0000313" key="2">
    <source>
        <dbReference type="Proteomes" id="UP000186868"/>
    </source>
</evidence>
<name>A0A1U7HEQ9_9CYAN</name>
<gene>
    <name evidence="1" type="ORF">NIES593_14110</name>
</gene>
<organism evidence="1 2">
    <name type="scientific">Hydrococcus rivularis NIES-593</name>
    <dbReference type="NCBI Taxonomy" id="1921803"/>
    <lineage>
        <taxon>Bacteria</taxon>
        <taxon>Bacillati</taxon>
        <taxon>Cyanobacteriota</taxon>
        <taxon>Cyanophyceae</taxon>
        <taxon>Pleurocapsales</taxon>
        <taxon>Hydrococcaceae</taxon>
        <taxon>Hydrococcus</taxon>
    </lineage>
</organism>